<gene>
    <name evidence="1" type="ORF">SEPMUDRAFT_121217</name>
</gene>
<evidence type="ECO:0000313" key="1">
    <source>
        <dbReference type="EMBL" id="EMF08436.1"/>
    </source>
</evidence>
<sequence length="317" mass="36940">MADIHMSDLYNPQMLIIRIEDNDSIFRVPRGLLCAKSAYFESAFRRETFKEGREHLIELSSDVAEWVLEVCLSARICDIGHDEQHPMSQHCSKNVANRIQCFIGWLYTQRIFWQPLPHEPKQCRYEVNLVHSDDEDDPSNPVTWPWEVIIQLYVFGDRYDTKAFRNAIMDVALLKALQFQPRSYLWPDVKDQELAYKRLPSNSDLYRLMLDIGVHEIEPTFSAIQSPAEALGLHLPAEALAILYCLSSRLAAKLRCPACQARRHCGRDHATMPLRATFRTDFTSYYEHDSEEEVHACIKKWTELAYKHKLDMVSYEV</sequence>
<dbReference type="EMBL" id="KB456271">
    <property type="protein sequence ID" value="EMF08436.1"/>
    <property type="molecule type" value="Genomic_DNA"/>
</dbReference>
<keyword evidence="2" id="KW-1185">Reference proteome</keyword>
<protein>
    <recommendedName>
        <fullName evidence="3">BTB domain-containing protein</fullName>
    </recommendedName>
</protein>
<organism evidence="1 2">
    <name type="scientific">Sphaerulina musiva (strain SO2202)</name>
    <name type="common">Poplar stem canker fungus</name>
    <name type="synonym">Septoria musiva</name>
    <dbReference type="NCBI Taxonomy" id="692275"/>
    <lineage>
        <taxon>Eukaryota</taxon>
        <taxon>Fungi</taxon>
        <taxon>Dikarya</taxon>
        <taxon>Ascomycota</taxon>
        <taxon>Pezizomycotina</taxon>
        <taxon>Dothideomycetes</taxon>
        <taxon>Dothideomycetidae</taxon>
        <taxon>Mycosphaerellales</taxon>
        <taxon>Mycosphaerellaceae</taxon>
        <taxon>Sphaerulina</taxon>
    </lineage>
</organism>
<dbReference type="eggNOG" id="ENOG502TJBK">
    <property type="taxonomic scope" value="Eukaryota"/>
</dbReference>
<dbReference type="PANTHER" id="PTHR47843:SF2">
    <property type="entry name" value="BTB DOMAIN-CONTAINING PROTEIN"/>
    <property type="match status" value="1"/>
</dbReference>
<dbReference type="OrthoDB" id="3629740at2759"/>
<dbReference type="HOGENOM" id="CLU_877625_0_0_1"/>
<name>M3CXQ2_SPHMS</name>
<dbReference type="PANTHER" id="PTHR47843">
    <property type="entry name" value="BTB DOMAIN-CONTAINING PROTEIN-RELATED"/>
    <property type="match status" value="1"/>
</dbReference>
<evidence type="ECO:0008006" key="3">
    <source>
        <dbReference type="Google" id="ProtNLM"/>
    </source>
</evidence>
<dbReference type="RefSeq" id="XP_016756557.1">
    <property type="nucleotide sequence ID" value="XM_016901671.1"/>
</dbReference>
<evidence type="ECO:0000313" key="2">
    <source>
        <dbReference type="Proteomes" id="UP000016931"/>
    </source>
</evidence>
<reference evidence="1 2" key="1">
    <citation type="journal article" date="2012" name="PLoS Pathog.">
        <title>Diverse lifestyles and strategies of plant pathogenesis encoded in the genomes of eighteen Dothideomycetes fungi.</title>
        <authorList>
            <person name="Ohm R.A."/>
            <person name="Feau N."/>
            <person name="Henrissat B."/>
            <person name="Schoch C.L."/>
            <person name="Horwitz B.A."/>
            <person name="Barry K.W."/>
            <person name="Condon B.J."/>
            <person name="Copeland A.C."/>
            <person name="Dhillon B."/>
            <person name="Glaser F."/>
            <person name="Hesse C.N."/>
            <person name="Kosti I."/>
            <person name="LaButti K."/>
            <person name="Lindquist E.A."/>
            <person name="Lucas S."/>
            <person name="Salamov A.A."/>
            <person name="Bradshaw R.E."/>
            <person name="Ciuffetti L."/>
            <person name="Hamelin R.C."/>
            <person name="Kema G.H.J."/>
            <person name="Lawrence C."/>
            <person name="Scott J.A."/>
            <person name="Spatafora J.W."/>
            <person name="Turgeon B.G."/>
            <person name="de Wit P.J.G.M."/>
            <person name="Zhong S."/>
            <person name="Goodwin S.B."/>
            <person name="Grigoriev I.V."/>
        </authorList>
    </citation>
    <scope>NUCLEOTIDE SEQUENCE [LARGE SCALE GENOMIC DNA]</scope>
    <source>
        <strain evidence="1 2">SO2202</strain>
    </source>
</reference>
<dbReference type="STRING" id="692275.M3CXQ2"/>
<proteinExistence type="predicted"/>
<dbReference type="GeneID" id="27898808"/>
<dbReference type="Gene3D" id="3.30.710.10">
    <property type="entry name" value="Potassium Channel Kv1.1, Chain A"/>
    <property type="match status" value="1"/>
</dbReference>
<dbReference type="Proteomes" id="UP000016931">
    <property type="component" value="Unassembled WGS sequence"/>
</dbReference>
<accession>M3CXQ2</accession>
<dbReference type="AlphaFoldDB" id="M3CXQ2"/>
<dbReference type="InterPro" id="IPR011333">
    <property type="entry name" value="SKP1/BTB/POZ_sf"/>
</dbReference>